<evidence type="ECO:0000256" key="1">
    <source>
        <dbReference type="SAM" id="Phobius"/>
    </source>
</evidence>
<sequence length="57" mass="6730">MCTYSIFMGFLLFTVFFFILFFIIRSLCCMLIFMLEMSLPMSTRIAILHYNVVISVT</sequence>
<reference evidence="2" key="1">
    <citation type="journal article" date="2018" name="Nat. Plants">
        <title>Whole-genome landscape of Medicago truncatula symbiotic genes.</title>
        <authorList>
            <person name="Pecrix Y."/>
            <person name="Gamas P."/>
            <person name="Carrere S."/>
        </authorList>
    </citation>
    <scope>NUCLEOTIDE SEQUENCE</scope>
    <source>
        <tissue evidence="2">Leaves</tissue>
    </source>
</reference>
<keyword evidence="1" id="KW-1133">Transmembrane helix</keyword>
<dbReference type="AlphaFoldDB" id="A0A396GSM5"/>
<evidence type="ECO:0000313" key="2">
    <source>
        <dbReference type="EMBL" id="RHN44136.1"/>
    </source>
</evidence>
<keyword evidence="1" id="KW-0472">Membrane</keyword>
<gene>
    <name evidence="2" type="ORF">MtrunA17_Chr7g0216071</name>
</gene>
<dbReference type="EMBL" id="PSQE01000007">
    <property type="protein sequence ID" value="RHN44136.1"/>
    <property type="molecule type" value="Genomic_DNA"/>
</dbReference>
<protein>
    <recommendedName>
        <fullName evidence="3">Transmembrane protein</fullName>
    </recommendedName>
</protein>
<evidence type="ECO:0008006" key="3">
    <source>
        <dbReference type="Google" id="ProtNLM"/>
    </source>
</evidence>
<keyword evidence="1" id="KW-0812">Transmembrane</keyword>
<accession>A0A396GSM5</accession>
<dbReference type="Proteomes" id="UP000265566">
    <property type="component" value="Chromosome 7"/>
</dbReference>
<name>A0A396GSM5_MEDTR</name>
<organism evidence="2">
    <name type="scientific">Medicago truncatula</name>
    <name type="common">Barrel medic</name>
    <name type="synonym">Medicago tribuloides</name>
    <dbReference type="NCBI Taxonomy" id="3880"/>
    <lineage>
        <taxon>Eukaryota</taxon>
        <taxon>Viridiplantae</taxon>
        <taxon>Streptophyta</taxon>
        <taxon>Embryophyta</taxon>
        <taxon>Tracheophyta</taxon>
        <taxon>Spermatophyta</taxon>
        <taxon>Magnoliopsida</taxon>
        <taxon>eudicotyledons</taxon>
        <taxon>Gunneridae</taxon>
        <taxon>Pentapetalae</taxon>
        <taxon>rosids</taxon>
        <taxon>fabids</taxon>
        <taxon>Fabales</taxon>
        <taxon>Fabaceae</taxon>
        <taxon>Papilionoideae</taxon>
        <taxon>50 kb inversion clade</taxon>
        <taxon>NPAAA clade</taxon>
        <taxon>Hologalegina</taxon>
        <taxon>IRL clade</taxon>
        <taxon>Trifolieae</taxon>
        <taxon>Medicago</taxon>
    </lineage>
</organism>
<comment type="caution">
    <text evidence="2">The sequence shown here is derived from an EMBL/GenBank/DDBJ whole genome shotgun (WGS) entry which is preliminary data.</text>
</comment>
<dbReference type="Gramene" id="rna38205">
    <property type="protein sequence ID" value="RHN44136.1"/>
    <property type="gene ID" value="gene38205"/>
</dbReference>
<feature type="transmembrane region" description="Helical" evidence="1">
    <location>
        <begin position="6"/>
        <end position="35"/>
    </location>
</feature>
<proteinExistence type="predicted"/>